<protein>
    <submittedName>
        <fullName evidence="1">Uncharacterized protein</fullName>
    </submittedName>
</protein>
<name>A0A835CEN1_9FABA</name>
<sequence>MGHRENGNLDQDQQWKVTQ</sequence>
<evidence type="ECO:0000313" key="1">
    <source>
        <dbReference type="EMBL" id="KAF7838651.1"/>
    </source>
</evidence>
<organism evidence="1 2">
    <name type="scientific">Senna tora</name>
    <dbReference type="NCBI Taxonomy" id="362788"/>
    <lineage>
        <taxon>Eukaryota</taxon>
        <taxon>Viridiplantae</taxon>
        <taxon>Streptophyta</taxon>
        <taxon>Embryophyta</taxon>
        <taxon>Tracheophyta</taxon>
        <taxon>Spermatophyta</taxon>
        <taxon>Magnoliopsida</taxon>
        <taxon>eudicotyledons</taxon>
        <taxon>Gunneridae</taxon>
        <taxon>Pentapetalae</taxon>
        <taxon>rosids</taxon>
        <taxon>fabids</taxon>
        <taxon>Fabales</taxon>
        <taxon>Fabaceae</taxon>
        <taxon>Caesalpinioideae</taxon>
        <taxon>Cassia clade</taxon>
        <taxon>Senna</taxon>
    </lineage>
</organism>
<reference evidence="1" key="1">
    <citation type="submission" date="2020-09" db="EMBL/GenBank/DDBJ databases">
        <title>Genome-Enabled Discovery of Anthraquinone Biosynthesis in Senna tora.</title>
        <authorList>
            <person name="Kang S.-H."/>
            <person name="Pandey R.P."/>
            <person name="Lee C.-M."/>
            <person name="Sim J.-S."/>
            <person name="Jeong J.-T."/>
            <person name="Choi B.-S."/>
            <person name="Jung M."/>
            <person name="Ginzburg D."/>
            <person name="Zhao K."/>
            <person name="Won S.Y."/>
            <person name="Oh T.-J."/>
            <person name="Yu Y."/>
            <person name="Kim N.-H."/>
            <person name="Lee O.R."/>
            <person name="Lee T.-H."/>
            <person name="Bashyal P."/>
            <person name="Kim T.-S."/>
            <person name="Lee W.-H."/>
            <person name="Kawkins C."/>
            <person name="Kim C.-K."/>
            <person name="Kim J.S."/>
            <person name="Ahn B.O."/>
            <person name="Rhee S.Y."/>
            <person name="Sohng J.K."/>
        </authorList>
    </citation>
    <scope>NUCLEOTIDE SEQUENCE</scope>
    <source>
        <tissue evidence="1">Leaf</tissue>
    </source>
</reference>
<proteinExistence type="predicted"/>
<dbReference type="AlphaFoldDB" id="A0A835CEN1"/>
<comment type="caution">
    <text evidence="1">The sequence shown here is derived from an EMBL/GenBank/DDBJ whole genome shotgun (WGS) entry which is preliminary data.</text>
</comment>
<evidence type="ECO:0000313" key="2">
    <source>
        <dbReference type="Proteomes" id="UP000634136"/>
    </source>
</evidence>
<dbReference type="Proteomes" id="UP000634136">
    <property type="component" value="Unassembled WGS sequence"/>
</dbReference>
<keyword evidence="2" id="KW-1185">Reference proteome</keyword>
<accession>A0A835CEN1</accession>
<dbReference type="EMBL" id="JAAIUW010000003">
    <property type="protein sequence ID" value="KAF7838651.1"/>
    <property type="molecule type" value="Genomic_DNA"/>
</dbReference>
<gene>
    <name evidence="1" type="ORF">G2W53_007133</name>
</gene>